<dbReference type="InterPro" id="IPR032408">
    <property type="entry name" value="RisS_PPD"/>
</dbReference>
<feature type="domain" description="HAMP" evidence="17">
    <location>
        <begin position="174"/>
        <end position="226"/>
    </location>
</feature>
<evidence type="ECO:0000256" key="11">
    <source>
        <dbReference type="ARBA" id="ARBA00022840"/>
    </source>
</evidence>
<dbReference type="InterPro" id="IPR005467">
    <property type="entry name" value="His_kinase_dom"/>
</dbReference>
<evidence type="ECO:0000256" key="8">
    <source>
        <dbReference type="ARBA" id="ARBA00022692"/>
    </source>
</evidence>
<comment type="subcellular location">
    <subcellularLocation>
        <location evidence="2">Cell inner membrane</location>
        <topology evidence="2">Multi-pass membrane protein</topology>
    </subcellularLocation>
</comment>
<dbReference type="SMART" id="SM00388">
    <property type="entry name" value="HisKA"/>
    <property type="match status" value="1"/>
</dbReference>
<dbReference type="HOGENOM" id="CLU_000445_89_27_4"/>
<dbReference type="EC" id="2.7.13.3" evidence="3"/>
<dbReference type="InterPro" id="IPR003594">
    <property type="entry name" value="HATPase_dom"/>
</dbReference>
<evidence type="ECO:0000313" key="19">
    <source>
        <dbReference type="Proteomes" id="UP000004188"/>
    </source>
</evidence>
<keyword evidence="12 15" id="KW-1133">Transmembrane helix</keyword>
<dbReference type="InterPro" id="IPR050980">
    <property type="entry name" value="2C_sensor_his_kinase"/>
</dbReference>
<dbReference type="SUPFAM" id="SSF47384">
    <property type="entry name" value="Homodimeric domain of signal transducing histidine kinase"/>
    <property type="match status" value="1"/>
</dbReference>
<keyword evidence="9" id="KW-0547">Nucleotide-binding</keyword>
<gene>
    <name evidence="18" type="ORF">KB13_301</name>
</gene>
<dbReference type="AlphaFoldDB" id="B6BWN5"/>
<dbReference type="CDD" id="cd06225">
    <property type="entry name" value="HAMP"/>
    <property type="match status" value="1"/>
</dbReference>
<evidence type="ECO:0000256" key="12">
    <source>
        <dbReference type="ARBA" id="ARBA00022989"/>
    </source>
</evidence>
<keyword evidence="14 15" id="KW-0472">Membrane</keyword>
<dbReference type="InterPro" id="IPR003661">
    <property type="entry name" value="HisK_dim/P_dom"/>
</dbReference>
<keyword evidence="11" id="KW-0067">ATP-binding</keyword>
<evidence type="ECO:0000256" key="3">
    <source>
        <dbReference type="ARBA" id="ARBA00012438"/>
    </source>
</evidence>
<evidence type="ECO:0000256" key="5">
    <source>
        <dbReference type="ARBA" id="ARBA00022519"/>
    </source>
</evidence>
<dbReference type="Gene3D" id="1.10.287.130">
    <property type="match status" value="1"/>
</dbReference>
<dbReference type="Pfam" id="PF16524">
    <property type="entry name" value="RisS_PPD"/>
    <property type="match status" value="1"/>
</dbReference>
<keyword evidence="5" id="KW-0997">Cell inner membrane</keyword>
<dbReference type="GO" id="GO:0005886">
    <property type="term" value="C:plasma membrane"/>
    <property type="evidence" value="ECO:0007669"/>
    <property type="project" value="UniProtKB-SubCell"/>
</dbReference>
<evidence type="ECO:0000256" key="6">
    <source>
        <dbReference type="ARBA" id="ARBA00022553"/>
    </source>
</evidence>
<evidence type="ECO:0000259" key="17">
    <source>
        <dbReference type="PROSITE" id="PS50885"/>
    </source>
</evidence>
<keyword evidence="6" id="KW-0597">Phosphoprotein</keyword>
<dbReference type="CDD" id="cd00082">
    <property type="entry name" value="HisKA"/>
    <property type="match status" value="1"/>
</dbReference>
<dbReference type="SMART" id="SM00387">
    <property type="entry name" value="HATPase_c"/>
    <property type="match status" value="1"/>
</dbReference>
<keyword evidence="10" id="KW-0418">Kinase</keyword>
<dbReference type="SUPFAM" id="SSF55874">
    <property type="entry name" value="ATPase domain of HSP90 chaperone/DNA topoisomerase II/histidine kinase"/>
    <property type="match status" value="1"/>
</dbReference>
<dbReference type="PRINTS" id="PR00344">
    <property type="entry name" value="BCTRLSENSOR"/>
</dbReference>
<accession>B6BWN5</accession>
<dbReference type="Proteomes" id="UP000004188">
    <property type="component" value="Unassembled WGS sequence"/>
</dbReference>
<keyword evidence="4" id="KW-1003">Cell membrane</keyword>
<evidence type="ECO:0000256" key="1">
    <source>
        <dbReference type="ARBA" id="ARBA00000085"/>
    </source>
</evidence>
<dbReference type="Gene3D" id="3.30.450.300">
    <property type="entry name" value="Sensor histidine kinase RisS, periplasmic domain"/>
    <property type="match status" value="1"/>
</dbReference>
<evidence type="ECO:0000313" key="18">
    <source>
        <dbReference type="EMBL" id="EDZ64169.1"/>
    </source>
</evidence>
<organism evidence="18 19">
    <name type="scientific">beta proteobacterium KB13</name>
    <dbReference type="NCBI Taxonomy" id="314607"/>
    <lineage>
        <taxon>Bacteria</taxon>
        <taxon>Pseudomonadati</taxon>
        <taxon>Pseudomonadota</taxon>
        <taxon>Betaproteobacteria</taxon>
        <taxon>Nitrosomonadales</taxon>
        <taxon>OM43 clade</taxon>
    </lineage>
</organism>
<dbReference type="PANTHER" id="PTHR44936:SF5">
    <property type="entry name" value="SENSOR HISTIDINE KINASE ENVZ"/>
    <property type="match status" value="1"/>
</dbReference>
<dbReference type="InterPro" id="IPR038421">
    <property type="entry name" value="RisS_PPD_sf"/>
</dbReference>
<evidence type="ECO:0000256" key="7">
    <source>
        <dbReference type="ARBA" id="ARBA00022679"/>
    </source>
</evidence>
<evidence type="ECO:0000259" key="16">
    <source>
        <dbReference type="PROSITE" id="PS50109"/>
    </source>
</evidence>
<keyword evidence="7 18" id="KW-0808">Transferase</keyword>
<comment type="catalytic activity">
    <reaction evidence="1">
        <text>ATP + protein L-histidine = ADP + protein N-phospho-L-histidine.</text>
        <dbReference type="EC" id="2.7.13.3"/>
    </reaction>
</comment>
<dbReference type="STRING" id="314607.KB13_301"/>
<dbReference type="PROSITE" id="PS50109">
    <property type="entry name" value="HIS_KIN"/>
    <property type="match status" value="1"/>
</dbReference>
<feature type="domain" description="Histidine kinase" evidence="16">
    <location>
        <begin position="234"/>
        <end position="442"/>
    </location>
</feature>
<protein>
    <recommendedName>
        <fullName evidence="3">histidine kinase</fullName>
        <ecNumber evidence="3">2.7.13.3</ecNumber>
    </recommendedName>
</protein>
<dbReference type="PANTHER" id="PTHR44936">
    <property type="entry name" value="SENSOR PROTEIN CREC"/>
    <property type="match status" value="1"/>
</dbReference>
<dbReference type="Gene3D" id="3.30.565.10">
    <property type="entry name" value="Histidine kinase-like ATPase, C-terminal domain"/>
    <property type="match status" value="1"/>
</dbReference>
<dbReference type="InterPro" id="IPR003660">
    <property type="entry name" value="HAMP_dom"/>
</dbReference>
<sequence>MTLFPKNLLNRLILIIASLIIVSQLITIKVFDYFEMEPRAESMAQEISTIVKYTKAAIQSAYPSTRLDLLQSLSKMSDVKIVPAYYFENIEPLPDEIFLTMVVKKIKQDLGEDTIVTLNHYDIPGIWVSFEIGDGLFWAVIPRNVFDRPFPWHWIGWGIVVFLVSISGAYFLTTRINKPLNLLINATSNLKKGLPFKKIPEDTATEFKEVTKAFNEMASNLAKSENERRFIMGSVSHDIRTPLTRMKLSLEMLPKKSAFLKESMDQDIDEINQIINQFLDFVRGFDDEPISSLNFGNFLLELKKQHAILGHDLKISKITRSKDIPKNLFIDVRPLAFKRLFDNLINNGVKFSKSNKIELVAKLYNEKIVINVLDNGPGIPKAQREKLLEPFERLDQARGSIGGSGLGLAIANRIVMVHNGKMELINRRTGGLNVKLTFPLIKAN</sequence>
<dbReference type="Pfam" id="PF00672">
    <property type="entry name" value="HAMP"/>
    <property type="match status" value="1"/>
</dbReference>
<dbReference type="SMART" id="SM00304">
    <property type="entry name" value="HAMP"/>
    <property type="match status" value="1"/>
</dbReference>
<keyword evidence="19" id="KW-1185">Reference proteome</keyword>
<evidence type="ECO:0000256" key="14">
    <source>
        <dbReference type="ARBA" id="ARBA00023136"/>
    </source>
</evidence>
<keyword evidence="8 15" id="KW-0812">Transmembrane</keyword>
<evidence type="ECO:0000256" key="13">
    <source>
        <dbReference type="ARBA" id="ARBA00023012"/>
    </source>
</evidence>
<dbReference type="InterPro" id="IPR036890">
    <property type="entry name" value="HATPase_C_sf"/>
</dbReference>
<dbReference type="InterPro" id="IPR036097">
    <property type="entry name" value="HisK_dim/P_sf"/>
</dbReference>
<dbReference type="eggNOG" id="COG2205">
    <property type="taxonomic scope" value="Bacteria"/>
</dbReference>
<dbReference type="InterPro" id="IPR004358">
    <property type="entry name" value="Sig_transdc_His_kin-like_C"/>
</dbReference>
<keyword evidence="13" id="KW-0902">Two-component regulatory system</keyword>
<dbReference type="PROSITE" id="PS50885">
    <property type="entry name" value="HAMP"/>
    <property type="match status" value="1"/>
</dbReference>
<dbReference type="GO" id="GO:0005524">
    <property type="term" value="F:ATP binding"/>
    <property type="evidence" value="ECO:0007669"/>
    <property type="project" value="UniProtKB-KW"/>
</dbReference>
<dbReference type="GO" id="GO:0000155">
    <property type="term" value="F:phosphorelay sensor kinase activity"/>
    <property type="evidence" value="ECO:0007669"/>
    <property type="project" value="InterPro"/>
</dbReference>
<dbReference type="Pfam" id="PF02518">
    <property type="entry name" value="HATPase_c"/>
    <property type="match status" value="1"/>
</dbReference>
<evidence type="ECO:0000256" key="15">
    <source>
        <dbReference type="SAM" id="Phobius"/>
    </source>
</evidence>
<dbReference type="Pfam" id="PF00512">
    <property type="entry name" value="HisKA"/>
    <property type="match status" value="1"/>
</dbReference>
<feature type="transmembrane region" description="Helical" evidence="15">
    <location>
        <begin position="12"/>
        <end position="31"/>
    </location>
</feature>
<feature type="transmembrane region" description="Helical" evidence="15">
    <location>
        <begin position="152"/>
        <end position="172"/>
    </location>
</feature>
<dbReference type="EMBL" id="DS995299">
    <property type="protein sequence ID" value="EDZ64169.1"/>
    <property type="molecule type" value="Genomic_DNA"/>
</dbReference>
<name>B6BWN5_9PROT</name>
<evidence type="ECO:0000256" key="10">
    <source>
        <dbReference type="ARBA" id="ARBA00022777"/>
    </source>
</evidence>
<proteinExistence type="predicted"/>
<evidence type="ECO:0000256" key="9">
    <source>
        <dbReference type="ARBA" id="ARBA00022741"/>
    </source>
</evidence>
<evidence type="ECO:0000256" key="2">
    <source>
        <dbReference type="ARBA" id="ARBA00004429"/>
    </source>
</evidence>
<reference evidence="19" key="1">
    <citation type="journal article" date="2012" name="Stand. Genomic Sci.">
        <title>Genome sequence of strain HIMB624, a cultured representative from the OM43 clade of marine Betaproteobacteria.</title>
        <authorList>
            <person name="Huggett M.J."/>
            <person name="Hayakawa D.H."/>
            <person name="Rappe M.S."/>
        </authorList>
    </citation>
    <scope>NUCLEOTIDE SEQUENCE [LARGE SCALE GENOMIC DNA]</scope>
    <source>
        <strain evidence="19">KB13</strain>
    </source>
</reference>
<evidence type="ECO:0000256" key="4">
    <source>
        <dbReference type="ARBA" id="ARBA00022475"/>
    </source>
</evidence>